<dbReference type="SUPFAM" id="SSF53098">
    <property type="entry name" value="Ribonuclease H-like"/>
    <property type="match status" value="1"/>
</dbReference>
<dbReference type="AlphaFoldDB" id="A0A2R5LN49"/>
<dbReference type="InterPro" id="IPR036085">
    <property type="entry name" value="PAZ_dom_sf"/>
</dbReference>
<dbReference type="GO" id="GO:0003723">
    <property type="term" value="F:RNA binding"/>
    <property type="evidence" value="ECO:0007669"/>
    <property type="project" value="InterPro"/>
</dbReference>
<dbReference type="CDD" id="cd02846">
    <property type="entry name" value="PAZ_argonaute_like"/>
    <property type="match status" value="1"/>
</dbReference>
<dbReference type="SMART" id="SM01163">
    <property type="entry name" value="DUF1785"/>
    <property type="match status" value="1"/>
</dbReference>
<feature type="domain" description="PAZ" evidence="1">
    <location>
        <begin position="198"/>
        <end position="309"/>
    </location>
</feature>
<dbReference type="InterPro" id="IPR014811">
    <property type="entry name" value="ArgoL1"/>
</dbReference>
<keyword evidence="3" id="KW-0396">Initiation factor</keyword>
<dbReference type="Gene3D" id="3.30.420.10">
    <property type="entry name" value="Ribonuclease H-like superfamily/Ribonuclease H"/>
    <property type="match status" value="1"/>
</dbReference>
<keyword evidence="3" id="KW-0648">Protein biosynthesis</keyword>
<dbReference type="GO" id="GO:0034587">
    <property type="term" value="P:piRNA processing"/>
    <property type="evidence" value="ECO:0007669"/>
    <property type="project" value="UniProtKB-ARBA"/>
</dbReference>
<evidence type="ECO:0000313" key="3">
    <source>
        <dbReference type="EMBL" id="MBY10848.1"/>
    </source>
</evidence>
<sequence>MTIPKGMLFHYDVDIRSSSCQEQEQVKLKGSAKYRCIGTKLNRAIIDTLVKQKGSIFGRAVPAFDGRKNIYLRQKLPEDAYTETVSLDRENKSDAFIVTIKFAAALSWDSIERVYKGASQEDPSPVMQALHCILKHGPTMTYTPIGRSFFQNRVADLGGGKEVWFGFTPSVHLGQWKPFLNLNVTATAFYKKGPLVEFIGHVVANNPDHVRSLNGSPLSLRDIKKVESIIKNSKVRLNHLSYRPSKRVCGLTKEPASHVMFNENGKPTTVAAYFKQQYRGLQYPNLPCIVSGSKDKPAYYPVELCEIPENLHCRKKLEPQETAQMIRQAAIPPDQRFKAIHDKVESLIQDKNSIIDSFGITINPEFMGVSARSLQAPKIVLQGNSVVQPRDGQWGLQDRKLLLPAQINAWGVINFSFRTNDDVLSCFLEIMGKVCVKLGITLPRPSFVRKVAKGATLQDLLQRAAGDVSVKSNVPNWQAFVLIVLDSSPFTIGKYEDIKLICENRLGLKTQCVTGDNVFKVVTKMKHQPFPQLVANICLKINTKCGGVNNSFCDSLCNGSLWGSKLFRTPVIILGADVNHPGVDKMHQPSFAALVGSLDAHPSKYYASVRVQKKAERTNEREIIKDLRDMVKETLRAFYRNTQQKPQKIIFYRDGVSDGQFNEVLSYELNAIRQACTELQQDYKPPITFIVVQKRHSHRLKPKYPKDASRSGNVPPGIVVDTEITHPVNFDFFLCSHAGIQGTSRPSHYCVLHDDNSFSSDDLQELTYSLCHTYARCARSVSIPAPAYYAHWVAFRAHQHAVTSLGDEDASTVSSDFTDVDLQRYIEAVRVSEGLKSSMYFT</sequence>
<dbReference type="InterPro" id="IPR003100">
    <property type="entry name" value="PAZ_dom"/>
</dbReference>
<reference evidence="3" key="1">
    <citation type="submission" date="2018-03" db="EMBL/GenBank/DDBJ databases">
        <title>The relapsing fever spirochete Borrelia turicatae persists in the highly oxidative environment of its soft-bodied tick vector.</title>
        <authorList>
            <person name="Bourret T.J."/>
            <person name="Boyle W.K."/>
            <person name="Valenzuela J.G."/>
            <person name="Oliveira F."/>
            <person name="Lopez J.E."/>
        </authorList>
    </citation>
    <scope>NUCLEOTIDE SEQUENCE</scope>
    <source>
        <strain evidence="3">Kansas strain/isolate</strain>
        <tissue evidence="3">Salivary glands</tissue>
    </source>
</reference>
<organism evidence="3">
    <name type="scientific">Ornithodoros turicata</name>
    <dbReference type="NCBI Taxonomy" id="34597"/>
    <lineage>
        <taxon>Eukaryota</taxon>
        <taxon>Metazoa</taxon>
        <taxon>Ecdysozoa</taxon>
        <taxon>Arthropoda</taxon>
        <taxon>Chelicerata</taxon>
        <taxon>Arachnida</taxon>
        <taxon>Acari</taxon>
        <taxon>Parasitiformes</taxon>
        <taxon>Ixodida</taxon>
        <taxon>Ixodoidea</taxon>
        <taxon>Argasidae</taxon>
        <taxon>Ornithodorinae</taxon>
        <taxon>Ornithodoros</taxon>
    </lineage>
</organism>
<dbReference type="EMBL" id="GGLE01006722">
    <property type="protein sequence ID" value="MBY10848.1"/>
    <property type="molecule type" value="Transcribed_RNA"/>
</dbReference>
<dbReference type="SUPFAM" id="SSF101690">
    <property type="entry name" value="PAZ domain"/>
    <property type="match status" value="1"/>
</dbReference>
<dbReference type="Gene3D" id="2.170.260.10">
    <property type="entry name" value="paz domain"/>
    <property type="match status" value="1"/>
</dbReference>
<dbReference type="Pfam" id="PF02171">
    <property type="entry name" value="Piwi"/>
    <property type="match status" value="1"/>
</dbReference>
<proteinExistence type="predicted"/>
<dbReference type="InterPro" id="IPR032474">
    <property type="entry name" value="Argonaute_N"/>
</dbReference>
<dbReference type="GO" id="GO:0003743">
    <property type="term" value="F:translation initiation factor activity"/>
    <property type="evidence" value="ECO:0007669"/>
    <property type="project" value="UniProtKB-KW"/>
</dbReference>
<evidence type="ECO:0000259" key="2">
    <source>
        <dbReference type="PROSITE" id="PS50822"/>
    </source>
</evidence>
<dbReference type="InterPro" id="IPR036397">
    <property type="entry name" value="RNaseH_sf"/>
</dbReference>
<protein>
    <submittedName>
        <fullName evidence="3">Putative translation initiation factor 2c</fullName>
    </submittedName>
</protein>
<dbReference type="InterPro" id="IPR045246">
    <property type="entry name" value="Piwi_ago-like"/>
</dbReference>
<feature type="domain" description="Piwi" evidence="2">
    <location>
        <begin position="480"/>
        <end position="802"/>
    </location>
</feature>
<accession>A0A2R5LN49</accession>
<dbReference type="InterPro" id="IPR012337">
    <property type="entry name" value="RNaseH-like_sf"/>
</dbReference>
<dbReference type="PANTHER" id="PTHR22891">
    <property type="entry name" value="EUKARYOTIC TRANSLATION INITIATION FACTOR 2C"/>
    <property type="match status" value="1"/>
</dbReference>
<dbReference type="CDD" id="cd04657">
    <property type="entry name" value="Piwi_ago-like"/>
    <property type="match status" value="1"/>
</dbReference>
<dbReference type="Pfam" id="PF02170">
    <property type="entry name" value="PAZ"/>
    <property type="match status" value="1"/>
</dbReference>
<dbReference type="Pfam" id="PF16486">
    <property type="entry name" value="ArgoN"/>
    <property type="match status" value="1"/>
</dbReference>
<name>A0A2R5LN49_9ACAR</name>
<dbReference type="InterPro" id="IPR003165">
    <property type="entry name" value="Piwi"/>
</dbReference>
<dbReference type="Gene3D" id="3.40.50.2300">
    <property type="match status" value="1"/>
</dbReference>
<dbReference type="PROSITE" id="PS50821">
    <property type="entry name" value="PAZ"/>
    <property type="match status" value="1"/>
</dbReference>
<dbReference type="SMART" id="SM00950">
    <property type="entry name" value="Piwi"/>
    <property type="match status" value="1"/>
</dbReference>
<evidence type="ECO:0000259" key="1">
    <source>
        <dbReference type="PROSITE" id="PS50821"/>
    </source>
</evidence>
<dbReference type="PROSITE" id="PS50822">
    <property type="entry name" value="PIWI"/>
    <property type="match status" value="1"/>
</dbReference>
<dbReference type="Pfam" id="PF08699">
    <property type="entry name" value="ArgoL1"/>
    <property type="match status" value="1"/>
</dbReference>